<dbReference type="GO" id="GO:0034451">
    <property type="term" value="C:centriolar satellite"/>
    <property type="evidence" value="ECO:0007669"/>
    <property type="project" value="TreeGrafter"/>
</dbReference>
<evidence type="ECO:0000256" key="3">
    <source>
        <dbReference type="SAM" id="Coils"/>
    </source>
</evidence>
<feature type="coiled-coil region" evidence="3">
    <location>
        <begin position="924"/>
        <end position="951"/>
    </location>
</feature>
<feature type="region of interest" description="Disordered" evidence="4">
    <location>
        <begin position="1"/>
        <end position="24"/>
    </location>
</feature>
<dbReference type="GO" id="GO:0005484">
    <property type="term" value="F:SNAP receptor activity"/>
    <property type="evidence" value="ECO:0007669"/>
    <property type="project" value="InterPro"/>
</dbReference>
<feature type="coiled-coil region" evidence="3">
    <location>
        <begin position="658"/>
        <end position="706"/>
    </location>
</feature>
<feature type="domain" description="T-SNARE coiled-coil homology" evidence="5">
    <location>
        <begin position="267"/>
        <end position="329"/>
    </location>
</feature>
<comment type="caution">
    <text evidence="6">The sequence shown here is derived from an EMBL/GenBank/DDBJ whole genome shotgun (WGS) entry which is preliminary data.</text>
</comment>
<name>A0A226F6H3_FOLCA</name>
<dbReference type="InterPro" id="IPR021538">
    <property type="entry name" value="Syntaxin-5_N"/>
</dbReference>
<evidence type="ECO:0000259" key="5">
    <source>
        <dbReference type="PROSITE" id="PS50192"/>
    </source>
</evidence>
<accession>A0A226F6H3</accession>
<comment type="subcellular location">
    <subcellularLocation>
        <location evidence="1">Membrane</location>
        <topology evidence="1">Single-pass type IV membrane protein</topology>
    </subcellularLocation>
</comment>
<evidence type="ECO:0000313" key="7">
    <source>
        <dbReference type="Proteomes" id="UP000198287"/>
    </source>
</evidence>
<dbReference type="OrthoDB" id="10070368at2759"/>
<gene>
    <name evidence="6" type="ORF">Fcan01_01856</name>
</gene>
<dbReference type="EMBL" id="LNIX01000001">
    <property type="protein sequence ID" value="OXA64801.1"/>
    <property type="molecule type" value="Genomic_DNA"/>
</dbReference>
<comment type="similarity">
    <text evidence="2">Belongs to the syntaxin family.</text>
</comment>
<feature type="coiled-coil region" evidence="3">
    <location>
        <begin position="298"/>
        <end position="325"/>
    </location>
</feature>
<dbReference type="PROSITE" id="PS50192">
    <property type="entry name" value="T_SNARE"/>
    <property type="match status" value="1"/>
</dbReference>
<dbReference type="InterPro" id="IPR010989">
    <property type="entry name" value="SNARE"/>
</dbReference>
<feature type="coiled-coil region" evidence="3">
    <location>
        <begin position="529"/>
        <end position="556"/>
    </location>
</feature>
<dbReference type="Proteomes" id="UP000198287">
    <property type="component" value="Unassembled WGS sequence"/>
</dbReference>
<evidence type="ECO:0000256" key="1">
    <source>
        <dbReference type="ARBA" id="ARBA00004211"/>
    </source>
</evidence>
<reference evidence="6 7" key="1">
    <citation type="submission" date="2015-12" db="EMBL/GenBank/DDBJ databases">
        <title>The genome of Folsomia candida.</title>
        <authorList>
            <person name="Faddeeva A."/>
            <person name="Derks M.F."/>
            <person name="Anvar Y."/>
            <person name="Smit S."/>
            <person name="Van Straalen N."/>
            <person name="Roelofs D."/>
        </authorList>
    </citation>
    <scope>NUCLEOTIDE SEQUENCE [LARGE SCALE GENOMIC DNA]</scope>
    <source>
        <strain evidence="6 7">VU population</strain>
        <tissue evidence="6">Whole body</tissue>
    </source>
</reference>
<dbReference type="SUPFAM" id="SSF47661">
    <property type="entry name" value="t-snare proteins"/>
    <property type="match status" value="1"/>
</dbReference>
<dbReference type="CDD" id="cd15844">
    <property type="entry name" value="SNARE_syntaxin5"/>
    <property type="match status" value="1"/>
</dbReference>
<dbReference type="GO" id="GO:1905515">
    <property type="term" value="P:non-motile cilium assembly"/>
    <property type="evidence" value="ECO:0007669"/>
    <property type="project" value="TreeGrafter"/>
</dbReference>
<organism evidence="6 7">
    <name type="scientific">Folsomia candida</name>
    <name type="common">Springtail</name>
    <dbReference type="NCBI Taxonomy" id="158441"/>
    <lineage>
        <taxon>Eukaryota</taxon>
        <taxon>Metazoa</taxon>
        <taxon>Ecdysozoa</taxon>
        <taxon>Arthropoda</taxon>
        <taxon>Hexapoda</taxon>
        <taxon>Collembola</taxon>
        <taxon>Entomobryomorpha</taxon>
        <taxon>Isotomoidea</taxon>
        <taxon>Isotomidae</taxon>
        <taxon>Proisotominae</taxon>
        <taxon>Folsomia</taxon>
    </lineage>
</organism>
<dbReference type="PANTHER" id="PTHR31935">
    <property type="entry name" value="COILED-COIL DOMAIN-CONTAINING PROTEIN 13"/>
    <property type="match status" value="1"/>
</dbReference>
<feature type="coiled-coil region" evidence="3">
    <location>
        <begin position="767"/>
        <end position="833"/>
    </location>
</feature>
<dbReference type="GO" id="GO:0016020">
    <property type="term" value="C:membrane"/>
    <property type="evidence" value="ECO:0007669"/>
    <property type="project" value="UniProtKB-SubCell"/>
</dbReference>
<feature type="coiled-coil region" evidence="3">
    <location>
        <begin position="466"/>
        <end position="493"/>
    </location>
</feature>
<proteinExistence type="inferred from homology"/>
<dbReference type="PANTHER" id="PTHR31935:SF1">
    <property type="entry name" value="COILED-COIL DOMAIN-CONTAINING PROTEIN 13"/>
    <property type="match status" value="1"/>
</dbReference>
<evidence type="ECO:0000313" key="6">
    <source>
        <dbReference type="EMBL" id="OXA64801.1"/>
    </source>
</evidence>
<evidence type="ECO:0000256" key="4">
    <source>
        <dbReference type="SAM" id="MobiDB-lite"/>
    </source>
</evidence>
<feature type="compositionally biased region" description="Basic and acidic residues" evidence="4">
    <location>
        <begin position="10"/>
        <end position="20"/>
    </location>
</feature>
<keyword evidence="3" id="KW-0175">Coiled coil</keyword>
<dbReference type="AlphaFoldDB" id="A0A226F6H3"/>
<protein>
    <submittedName>
        <fullName evidence="6">Syntaxin-5</fullName>
    </submittedName>
</protein>
<dbReference type="InterPro" id="IPR038929">
    <property type="entry name" value="CCDC13"/>
</dbReference>
<dbReference type="Pfam" id="PF11416">
    <property type="entry name" value="Syntaxin-5_N"/>
    <property type="match status" value="1"/>
</dbReference>
<dbReference type="Gene3D" id="1.20.58.70">
    <property type="match status" value="1"/>
</dbReference>
<dbReference type="STRING" id="158441.A0A226F6H3"/>
<sequence>MSVTRRRVSSKSEDTTEIDKLLPAAGSSKSYTNLWRDEEDKENNMGRDRTSEFQSALRSLQGRAQMRQPNALNITNNKVNRNLDQYSEFMRIAKSIGGNIAKTYSKLEKLALLAKRKSLFDDKSVEIQELTFIIKEDINALNQDIAKLQKFARGNQTVNGKHLQSHSSGVVVGLQSRLATMSNEFKQVLQVRTENLKEQRSRQDQFTQGPVTSTLPPSALTGYYKGSALVPDDSYAGDVAIDMGGESGGAGALRHRQAQLYGQDETESYLSSRAEAMQSIESTIVELGGIFQQLAMMVKEQEEVVQRIDSNVEDAEMNVEAAHTELLKYFRSVTSNRWLMIKVFALLIFFFVATDCRVISISIILCNCSNQARSSMNLDIEKALFDIPEGVEFPMELCHHLRTKLNSVIEQNCQLKRHIIYLDKEVIELRKSKLEQFQHQKNELKLAANNGTVDTMPPQSLMASKIVELSKKNRDMTAQLEGAKTKLKKIMSENEQLLQFQSDKEFEDKDKSEAVDEDAVSVMSSPSQVTHLTNKMMEYRRKCHQLQIELKTATRALAQEVGDSATPQSVLNSVSQCSWRGRQQQIISLQQKVTDLQAKLMNKPENFCGDGPCFLGDGDASMCSEASSNIPKKYGSVTSLSISSNYAPSNRTGLMQQDMKKQEQIRKLNGEIAQLSQDLKNRQQDLKASKARIQTLEAQGKSYRNQIDLTDAKFQEKELETKTIWDEMNQLKQELISVKDREKRNRDKTSLEVQEATRSLTRERAIVGRLQQVINEKQEAIQKADSEIIELQNKLELCCSSKVAGGMNAIERLQELELQLRQYSHLLASSDKEQKRLIELVDKGVAESERDRNKLIKAQRESSQIYVVLQQANKCIDQCLDAANVTDSTILQEVENIRTMIRELQTGELYSLNSESSTSGTSSVKKLKTRIDLLNKEIVLLKHNLQELTIVHKNEMSNYAKVYETLKQELILDNINITSKGKPKQ</sequence>
<dbReference type="GO" id="GO:0031122">
    <property type="term" value="P:cytoplasmic microtubule organization"/>
    <property type="evidence" value="ECO:0007669"/>
    <property type="project" value="TreeGrafter"/>
</dbReference>
<dbReference type="InterPro" id="IPR006012">
    <property type="entry name" value="Syntaxin/epimorphin_CS"/>
</dbReference>
<dbReference type="SMART" id="SM00397">
    <property type="entry name" value="t_SNARE"/>
    <property type="match status" value="1"/>
</dbReference>
<dbReference type="InterPro" id="IPR000727">
    <property type="entry name" value="T_SNARE_dom"/>
</dbReference>
<dbReference type="PROSITE" id="PS00914">
    <property type="entry name" value="SYNTAXIN"/>
    <property type="match status" value="1"/>
</dbReference>
<dbReference type="Pfam" id="PF05739">
    <property type="entry name" value="SNARE"/>
    <property type="match status" value="1"/>
</dbReference>
<dbReference type="GO" id="GO:0006886">
    <property type="term" value="P:intracellular protein transport"/>
    <property type="evidence" value="ECO:0007669"/>
    <property type="project" value="InterPro"/>
</dbReference>
<dbReference type="GO" id="GO:0016192">
    <property type="term" value="P:vesicle-mediated transport"/>
    <property type="evidence" value="ECO:0007669"/>
    <property type="project" value="InterPro"/>
</dbReference>
<evidence type="ECO:0000256" key="2">
    <source>
        <dbReference type="ARBA" id="ARBA00009063"/>
    </source>
</evidence>
<keyword evidence="7" id="KW-1185">Reference proteome</keyword>